<feature type="compositionally biased region" description="Low complexity" evidence="1">
    <location>
        <begin position="135"/>
        <end position="179"/>
    </location>
</feature>
<dbReference type="Proteomes" id="UP000242146">
    <property type="component" value="Unassembled WGS sequence"/>
</dbReference>
<feature type="compositionally biased region" description="Polar residues" evidence="1">
    <location>
        <begin position="81"/>
        <end position="100"/>
    </location>
</feature>
<accession>A0A1X2GM13</accession>
<gene>
    <name evidence="3" type="ORF">DM01DRAFT_1382245</name>
</gene>
<dbReference type="InterPro" id="IPR041698">
    <property type="entry name" value="Methyltransf_25"/>
</dbReference>
<feature type="region of interest" description="Disordered" evidence="1">
    <location>
        <begin position="124"/>
        <end position="190"/>
    </location>
</feature>
<feature type="region of interest" description="Disordered" evidence="1">
    <location>
        <begin position="77"/>
        <end position="101"/>
    </location>
</feature>
<evidence type="ECO:0000256" key="1">
    <source>
        <dbReference type="SAM" id="MobiDB-lite"/>
    </source>
</evidence>
<name>A0A1X2GM13_9FUNG</name>
<dbReference type="CDD" id="cd02440">
    <property type="entry name" value="AdoMet_MTases"/>
    <property type="match status" value="1"/>
</dbReference>
<organism evidence="3 4">
    <name type="scientific">Hesseltinella vesiculosa</name>
    <dbReference type="NCBI Taxonomy" id="101127"/>
    <lineage>
        <taxon>Eukaryota</taxon>
        <taxon>Fungi</taxon>
        <taxon>Fungi incertae sedis</taxon>
        <taxon>Mucoromycota</taxon>
        <taxon>Mucoromycotina</taxon>
        <taxon>Mucoromycetes</taxon>
        <taxon>Mucorales</taxon>
        <taxon>Cunninghamellaceae</taxon>
        <taxon>Hesseltinella</taxon>
    </lineage>
</organism>
<dbReference type="OrthoDB" id="2013972at2759"/>
<dbReference type="EMBL" id="MCGT01000009">
    <property type="protein sequence ID" value="ORX56814.1"/>
    <property type="molecule type" value="Genomic_DNA"/>
</dbReference>
<sequence>MAIDVEPPLPSKSKTSWLANIFRHWQPLSKWNEPSTQPTTTITATTATTILDSPSSPPNLTSTLGPLLSTSPITQERRLSQHTIGSTFSEDRYSTSSCQARSSEERSRLSYLWTRTRRHHPQYPRFHWPQRRQQHSIPSSSSPRPSIPINIIQDPSPLPTFSPLSSSYQDSRRPSSLYPSSPPSVNKRHSITDLISPNTINPAPTTDFYASRPSSVIYTSQPSSPSILCMKDGHLVDDDEIDPYSLENHIGIRNQRWILKNDLLTLALNGPTACPLKCEDYEKQVLQIGCSDGAWCIQLAMAHPKWSVIGMEEGPIESIASTFHGKKPRNCKLIRCTPSLLSSLQQMPDQMFDLIDGRGLLIGYSFDEYQQMARECWRLCKPGGHVEFVEMDMRIYHSKPATNFGHATRSLNSEIIHMLESDDLDPRLARRLPDLWLDQGAQAVSWYTSLPIGVWGGRLGIMFREEVHSLFESLQPYIAIYSETVCRTDEQMDSLLDQLDAEMDLQRSFMNLHHCYVQKPL</sequence>
<comment type="caution">
    <text evidence="3">The sequence shown here is derived from an EMBL/GenBank/DDBJ whole genome shotgun (WGS) entry which is preliminary data.</text>
</comment>
<proteinExistence type="predicted"/>
<dbReference type="SUPFAM" id="SSF53335">
    <property type="entry name" value="S-adenosyl-L-methionine-dependent methyltransferases"/>
    <property type="match status" value="1"/>
</dbReference>
<reference evidence="3 4" key="1">
    <citation type="submission" date="2016-07" db="EMBL/GenBank/DDBJ databases">
        <title>Pervasive Adenine N6-methylation of Active Genes in Fungi.</title>
        <authorList>
            <consortium name="DOE Joint Genome Institute"/>
            <person name="Mondo S.J."/>
            <person name="Dannebaum R.O."/>
            <person name="Kuo R.C."/>
            <person name="Labutti K."/>
            <person name="Haridas S."/>
            <person name="Kuo A."/>
            <person name="Salamov A."/>
            <person name="Ahrendt S.R."/>
            <person name="Lipzen A."/>
            <person name="Sullivan W."/>
            <person name="Andreopoulos W.B."/>
            <person name="Clum A."/>
            <person name="Lindquist E."/>
            <person name="Daum C."/>
            <person name="Ramamoorthy G.K."/>
            <person name="Gryganskyi A."/>
            <person name="Culley D."/>
            <person name="Magnuson J.K."/>
            <person name="James T.Y."/>
            <person name="O'Malley M.A."/>
            <person name="Stajich J.E."/>
            <person name="Spatafora J.W."/>
            <person name="Visel A."/>
            <person name="Grigoriev I.V."/>
        </authorList>
    </citation>
    <scope>NUCLEOTIDE SEQUENCE [LARGE SCALE GENOMIC DNA]</scope>
    <source>
        <strain evidence="3 4">NRRL 3301</strain>
    </source>
</reference>
<evidence type="ECO:0000259" key="2">
    <source>
        <dbReference type="Pfam" id="PF13649"/>
    </source>
</evidence>
<dbReference type="Gene3D" id="3.40.50.150">
    <property type="entry name" value="Vaccinia Virus protein VP39"/>
    <property type="match status" value="1"/>
</dbReference>
<dbReference type="Pfam" id="PF13649">
    <property type="entry name" value="Methyltransf_25"/>
    <property type="match status" value="1"/>
</dbReference>
<feature type="compositionally biased region" description="Basic residues" evidence="1">
    <location>
        <begin position="124"/>
        <end position="134"/>
    </location>
</feature>
<keyword evidence="4" id="KW-1185">Reference proteome</keyword>
<protein>
    <recommendedName>
        <fullName evidence="2">Methyltransferase domain-containing protein</fullName>
    </recommendedName>
</protein>
<evidence type="ECO:0000313" key="4">
    <source>
        <dbReference type="Proteomes" id="UP000242146"/>
    </source>
</evidence>
<evidence type="ECO:0000313" key="3">
    <source>
        <dbReference type="EMBL" id="ORX56814.1"/>
    </source>
</evidence>
<dbReference type="InterPro" id="IPR029063">
    <property type="entry name" value="SAM-dependent_MTases_sf"/>
</dbReference>
<feature type="domain" description="Methyltransferase" evidence="2">
    <location>
        <begin position="285"/>
        <end position="384"/>
    </location>
</feature>
<dbReference type="AlphaFoldDB" id="A0A1X2GM13"/>